<gene>
    <name evidence="1" type="ORF">X943_002268</name>
</gene>
<dbReference type="AlphaFoldDB" id="A0AAD9LJG7"/>
<proteinExistence type="predicted"/>
<name>A0AAD9LJG7_BABDI</name>
<evidence type="ECO:0000313" key="1">
    <source>
        <dbReference type="EMBL" id="KAK1938556.1"/>
    </source>
</evidence>
<protein>
    <submittedName>
        <fullName evidence="1">Uncharacterized protein</fullName>
    </submittedName>
</protein>
<keyword evidence="2" id="KW-1185">Reference proteome</keyword>
<organism evidence="1 2">
    <name type="scientific">Babesia divergens</name>
    <dbReference type="NCBI Taxonomy" id="32595"/>
    <lineage>
        <taxon>Eukaryota</taxon>
        <taxon>Sar</taxon>
        <taxon>Alveolata</taxon>
        <taxon>Apicomplexa</taxon>
        <taxon>Aconoidasida</taxon>
        <taxon>Piroplasmida</taxon>
        <taxon>Babesiidae</taxon>
        <taxon>Babesia</taxon>
    </lineage>
</organism>
<dbReference type="EMBL" id="JAHBMH010000024">
    <property type="protein sequence ID" value="KAK1938556.1"/>
    <property type="molecule type" value="Genomic_DNA"/>
</dbReference>
<sequence>MNVLDGGCFMALSDSMVAIDLRMIEEFAKSDLNIRLNKTGGLSPFNACLLEKSKAGLWYVYAVVESSGCDIDDCRVAGLICLADSIFDPIMVSTEYLLGLPWTELQTSKNGFFSNQVQIECGTIGFLCLESIRRCAGVHGLGSGDCEKFSNFIRSWANAMCQATTSSCKVWLSNVPNGPIGAISSVGICDNGKYNCEVIRDEITGEIGAFKVMFPVAN</sequence>
<dbReference type="Proteomes" id="UP001195914">
    <property type="component" value="Unassembled WGS sequence"/>
</dbReference>
<reference evidence="1" key="2">
    <citation type="submission" date="2021-05" db="EMBL/GenBank/DDBJ databases">
        <authorList>
            <person name="Pain A."/>
        </authorList>
    </citation>
    <scope>NUCLEOTIDE SEQUENCE</scope>
    <source>
        <strain evidence="1">1802A</strain>
    </source>
</reference>
<accession>A0AAD9LJG7</accession>
<comment type="caution">
    <text evidence="1">The sequence shown here is derived from an EMBL/GenBank/DDBJ whole genome shotgun (WGS) entry which is preliminary data.</text>
</comment>
<reference evidence="1" key="1">
    <citation type="journal article" date="2014" name="Nucleic Acids Res.">
        <title>The evolutionary dynamics of variant antigen genes in Babesia reveal a history of genomic innovation underlying host-parasite interaction.</title>
        <authorList>
            <person name="Jackson A.P."/>
            <person name="Otto T.D."/>
            <person name="Darby A."/>
            <person name="Ramaprasad A."/>
            <person name="Xia D."/>
            <person name="Echaide I.E."/>
            <person name="Farber M."/>
            <person name="Gahlot S."/>
            <person name="Gamble J."/>
            <person name="Gupta D."/>
            <person name="Gupta Y."/>
            <person name="Jackson L."/>
            <person name="Malandrin L."/>
            <person name="Malas T.B."/>
            <person name="Moussa E."/>
            <person name="Nair M."/>
            <person name="Reid A.J."/>
            <person name="Sanders M."/>
            <person name="Sharma J."/>
            <person name="Tracey A."/>
            <person name="Quail M.A."/>
            <person name="Weir W."/>
            <person name="Wastling J.M."/>
            <person name="Hall N."/>
            <person name="Willadsen P."/>
            <person name="Lingelbach K."/>
            <person name="Shiels B."/>
            <person name="Tait A."/>
            <person name="Berriman M."/>
            <person name="Allred D.R."/>
            <person name="Pain A."/>
        </authorList>
    </citation>
    <scope>NUCLEOTIDE SEQUENCE</scope>
    <source>
        <strain evidence="1">1802A</strain>
    </source>
</reference>
<evidence type="ECO:0000313" key="2">
    <source>
        <dbReference type="Proteomes" id="UP001195914"/>
    </source>
</evidence>